<dbReference type="GO" id="GO:0016301">
    <property type="term" value="F:kinase activity"/>
    <property type="evidence" value="ECO:0007669"/>
    <property type="project" value="UniProtKB-KW"/>
</dbReference>
<gene>
    <name evidence="4" type="ORF">MARLIPOL_09651</name>
</gene>
<name>R8AZX5_9GAMM</name>
<dbReference type="CDD" id="cd00130">
    <property type="entry name" value="PAS"/>
    <property type="match status" value="1"/>
</dbReference>
<dbReference type="HOGENOM" id="CLU_846781_0_0_6"/>
<dbReference type="AlphaFoldDB" id="R8AZX5"/>
<dbReference type="PATRIC" id="fig|1318628.3.peg.1924"/>
<keyword evidence="5" id="KW-1185">Reference proteome</keyword>
<accession>R8AZX5</accession>
<evidence type="ECO:0000313" key="4">
    <source>
        <dbReference type="EMBL" id="EON91878.1"/>
    </source>
</evidence>
<evidence type="ECO:0000259" key="3">
    <source>
        <dbReference type="SMART" id="SM00091"/>
    </source>
</evidence>
<dbReference type="Pfam" id="PF08448">
    <property type="entry name" value="PAS_4"/>
    <property type="match status" value="1"/>
</dbReference>
<dbReference type="InterPro" id="IPR000014">
    <property type="entry name" value="PAS"/>
</dbReference>
<dbReference type="OrthoDB" id="6347338at2"/>
<keyword evidence="1" id="KW-0418">Kinase</keyword>
<keyword evidence="1" id="KW-0808">Transferase</keyword>
<keyword evidence="2" id="KW-1133">Transmembrane helix</keyword>
<dbReference type="EMBL" id="ASAD01000011">
    <property type="protein sequence ID" value="EON91878.1"/>
    <property type="molecule type" value="Genomic_DNA"/>
</dbReference>
<evidence type="ECO:0000256" key="1">
    <source>
        <dbReference type="ARBA" id="ARBA00022777"/>
    </source>
</evidence>
<dbReference type="Proteomes" id="UP000016540">
    <property type="component" value="Unassembled WGS sequence"/>
</dbReference>
<dbReference type="InterPro" id="IPR013656">
    <property type="entry name" value="PAS_4"/>
</dbReference>
<keyword evidence="2" id="KW-0472">Membrane</keyword>
<dbReference type="InterPro" id="IPR035965">
    <property type="entry name" value="PAS-like_dom_sf"/>
</dbReference>
<dbReference type="STRING" id="1318628.MARLIPOL_09651"/>
<dbReference type="RefSeq" id="WP_012137941.1">
    <property type="nucleotide sequence ID" value="NZ_KE007325.1"/>
</dbReference>
<dbReference type="SMART" id="SM00091">
    <property type="entry name" value="PAS"/>
    <property type="match status" value="1"/>
</dbReference>
<reference evidence="4 5" key="1">
    <citation type="journal article" date="2013" name="Genome Announc.">
        <title>Draft Genome Sequence of the Moderately Halophilic Bacterium Marinobacter lipolyticus Strain SM19.</title>
        <authorList>
            <person name="Papke R.T."/>
            <person name="de la Haba R.R."/>
            <person name="Infante-Dominguez C."/>
            <person name="Perez D."/>
            <person name="Sanchez-Porro C."/>
            <person name="Lapierre P."/>
            <person name="Ventosa A."/>
        </authorList>
    </citation>
    <scope>NUCLEOTIDE SEQUENCE [LARGE SCALE GENOMIC DNA]</scope>
    <source>
        <strain evidence="4 5">SM19</strain>
    </source>
</reference>
<evidence type="ECO:0000256" key="2">
    <source>
        <dbReference type="SAM" id="Phobius"/>
    </source>
</evidence>
<comment type="caution">
    <text evidence="4">The sequence shown here is derived from an EMBL/GenBank/DDBJ whole genome shotgun (WGS) entry which is preliminary data.</text>
</comment>
<feature type="transmembrane region" description="Helical" evidence="2">
    <location>
        <begin position="156"/>
        <end position="178"/>
    </location>
</feature>
<feature type="domain" description="PAS" evidence="3">
    <location>
        <begin position="220"/>
        <end position="286"/>
    </location>
</feature>
<evidence type="ECO:0000313" key="5">
    <source>
        <dbReference type="Proteomes" id="UP000016540"/>
    </source>
</evidence>
<protein>
    <submittedName>
        <fullName evidence="4">PAS/PAC sensor protein</fullName>
    </submittedName>
</protein>
<dbReference type="SUPFAM" id="SSF55785">
    <property type="entry name" value="PYP-like sensor domain (PAS domain)"/>
    <property type="match status" value="1"/>
</dbReference>
<keyword evidence="2" id="KW-0812">Transmembrane</keyword>
<organism evidence="4 5">
    <name type="scientific">Marinobacter lipolyticus SM19</name>
    <dbReference type="NCBI Taxonomy" id="1318628"/>
    <lineage>
        <taxon>Bacteria</taxon>
        <taxon>Pseudomonadati</taxon>
        <taxon>Pseudomonadota</taxon>
        <taxon>Gammaproteobacteria</taxon>
        <taxon>Pseudomonadales</taxon>
        <taxon>Marinobacteraceae</taxon>
        <taxon>Marinobacter</taxon>
    </lineage>
</organism>
<dbReference type="Gene3D" id="3.30.450.20">
    <property type="entry name" value="PAS domain"/>
    <property type="match status" value="1"/>
</dbReference>
<proteinExistence type="predicted"/>
<sequence length="337" mass="37597">MESTSLNRSPGQYIRSLWHPFLWVPLVVLVAGLTVTAFTAEQLANHTRILAEHAYRAQHDALVNRLHAEAVAQSPERQVEEWLASVFSMPYPSLAAIRVDTLERHTKMPLFQTGPLVPLDDSRSLRSEINLDRHHWLITTMPDNTVFRQRANTARYATWTAGTMITAIGVALTLFLSARIHTLSDQLSDRQLASEKLDQQLGNMQVEKSILRQALNDSEQRSRDLVALSGAMIGELDEQGCIGFISATAADWLQRAPADLSETPFEELVAPEHRANFRKALAAARSEKQMHRIDLELLTADQDENIVPATLRILALQDPVHGFAGYRISARPSAATT</sequence>
<feature type="transmembrane region" description="Helical" evidence="2">
    <location>
        <begin position="20"/>
        <end position="40"/>
    </location>
</feature>